<dbReference type="AlphaFoldDB" id="A0AAV4XCF2"/>
<evidence type="ECO:0000313" key="3">
    <source>
        <dbReference type="Proteomes" id="UP001054945"/>
    </source>
</evidence>
<comment type="caution">
    <text evidence="2">The sequence shown here is derived from an EMBL/GenBank/DDBJ whole genome shotgun (WGS) entry which is preliminary data.</text>
</comment>
<gene>
    <name evidence="2" type="ORF">CEXT_558871</name>
</gene>
<feature type="non-terminal residue" evidence="2">
    <location>
        <position position="1"/>
    </location>
</feature>
<evidence type="ECO:0000313" key="2">
    <source>
        <dbReference type="EMBL" id="GIY92591.1"/>
    </source>
</evidence>
<evidence type="ECO:0000256" key="1">
    <source>
        <dbReference type="SAM" id="MobiDB-lite"/>
    </source>
</evidence>
<dbReference type="EMBL" id="BPLR01017560">
    <property type="protein sequence ID" value="GIY92591.1"/>
    <property type="molecule type" value="Genomic_DNA"/>
</dbReference>
<dbReference type="Proteomes" id="UP001054945">
    <property type="component" value="Unassembled WGS sequence"/>
</dbReference>
<protein>
    <submittedName>
        <fullName evidence="2">Uncharacterized protein</fullName>
    </submittedName>
</protein>
<accession>A0AAV4XCF2</accession>
<reference evidence="2 3" key="1">
    <citation type="submission" date="2021-06" db="EMBL/GenBank/DDBJ databases">
        <title>Caerostris extrusa draft genome.</title>
        <authorList>
            <person name="Kono N."/>
            <person name="Arakawa K."/>
        </authorList>
    </citation>
    <scope>NUCLEOTIDE SEQUENCE [LARGE SCALE GENOMIC DNA]</scope>
</reference>
<feature type="region of interest" description="Disordered" evidence="1">
    <location>
        <begin position="1"/>
        <end position="26"/>
    </location>
</feature>
<keyword evidence="3" id="KW-1185">Reference proteome</keyword>
<sequence>KIVEKNENPSPAENRVRQHKSTYSPPPECFVNEARSTLTKNEKNLSQIERQVLFALLIRWYNRILKEYKSVPKIGEKKKKFTTTEDGFCPISKTWLNISIDSEALIALFSVNLRRMSTTDVRRS</sequence>
<organism evidence="2 3">
    <name type="scientific">Caerostris extrusa</name>
    <name type="common">Bark spider</name>
    <name type="synonym">Caerostris bankana</name>
    <dbReference type="NCBI Taxonomy" id="172846"/>
    <lineage>
        <taxon>Eukaryota</taxon>
        <taxon>Metazoa</taxon>
        <taxon>Ecdysozoa</taxon>
        <taxon>Arthropoda</taxon>
        <taxon>Chelicerata</taxon>
        <taxon>Arachnida</taxon>
        <taxon>Araneae</taxon>
        <taxon>Araneomorphae</taxon>
        <taxon>Entelegynae</taxon>
        <taxon>Araneoidea</taxon>
        <taxon>Araneidae</taxon>
        <taxon>Caerostris</taxon>
    </lineage>
</organism>
<name>A0AAV4XCF2_CAEEX</name>
<proteinExistence type="predicted"/>